<gene>
    <name evidence="2" type="ORF">G6F50_017869</name>
</gene>
<name>A0A9P6XP00_9FUNG</name>
<comment type="caution">
    <text evidence="2">The sequence shown here is derived from an EMBL/GenBank/DDBJ whole genome shotgun (WGS) entry which is preliminary data.</text>
</comment>
<protein>
    <submittedName>
        <fullName evidence="2">Uncharacterized protein</fullName>
    </submittedName>
</protein>
<evidence type="ECO:0000256" key="1">
    <source>
        <dbReference type="SAM" id="MobiDB-lite"/>
    </source>
</evidence>
<feature type="compositionally biased region" description="Basic and acidic residues" evidence="1">
    <location>
        <begin position="9"/>
        <end position="25"/>
    </location>
</feature>
<keyword evidence="3" id="KW-1185">Reference proteome</keyword>
<dbReference type="EMBL" id="JAANIU010014532">
    <property type="protein sequence ID" value="KAG1529633.1"/>
    <property type="molecule type" value="Genomic_DNA"/>
</dbReference>
<reference evidence="2 3" key="1">
    <citation type="journal article" date="2020" name="Microb. Genom.">
        <title>Genetic diversity of clinical and environmental Mucorales isolates obtained from an investigation of mucormycosis cases among solid organ transplant recipients.</title>
        <authorList>
            <person name="Nguyen M.H."/>
            <person name="Kaul D."/>
            <person name="Muto C."/>
            <person name="Cheng S.J."/>
            <person name="Richter R.A."/>
            <person name="Bruno V.M."/>
            <person name="Liu G."/>
            <person name="Beyhan S."/>
            <person name="Sundermann A.J."/>
            <person name="Mounaud S."/>
            <person name="Pasculle A.W."/>
            <person name="Nierman W.C."/>
            <person name="Driscoll E."/>
            <person name="Cumbie R."/>
            <person name="Clancy C.J."/>
            <person name="Dupont C.L."/>
        </authorList>
    </citation>
    <scope>NUCLEOTIDE SEQUENCE [LARGE SCALE GENOMIC DNA]</scope>
    <source>
        <strain evidence="2 3">GL24</strain>
    </source>
</reference>
<evidence type="ECO:0000313" key="3">
    <source>
        <dbReference type="Proteomes" id="UP000740926"/>
    </source>
</evidence>
<sequence length="75" mass="8713">MPRAAVGPGREDGRRHQRHEDGFKVGRADGYLAPVQHVQHYRIQRAQQHRAGRDGQDHVVRQQQRFPRQQRKAAA</sequence>
<dbReference type="AlphaFoldDB" id="A0A9P6XP00"/>
<dbReference type="Proteomes" id="UP000740926">
    <property type="component" value="Unassembled WGS sequence"/>
</dbReference>
<organism evidence="2 3">
    <name type="scientific">Rhizopus delemar</name>
    <dbReference type="NCBI Taxonomy" id="936053"/>
    <lineage>
        <taxon>Eukaryota</taxon>
        <taxon>Fungi</taxon>
        <taxon>Fungi incertae sedis</taxon>
        <taxon>Mucoromycota</taxon>
        <taxon>Mucoromycotina</taxon>
        <taxon>Mucoromycetes</taxon>
        <taxon>Mucorales</taxon>
        <taxon>Mucorineae</taxon>
        <taxon>Rhizopodaceae</taxon>
        <taxon>Rhizopus</taxon>
    </lineage>
</organism>
<proteinExistence type="predicted"/>
<accession>A0A9P6XP00</accession>
<feature type="region of interest" description="Disordered" evidence="1">
    <location>
        <begin position="1"/>
        <end position="25"/>
    </location>
</feature>
<feature type="compositionally biased region" description="Basic and acidic residues" evidence="1">
    <location>
        <begin position="51"/>
        <end position="60"/>
    </location>
</feature>
<evidence type="ECO:0000313" key="2">
    <source>
        <dbReference type="EMBL" id="KAG1529633.1"/>
    </source>
</evidence>
<feature type="region of interest" description="Disordered" evidence="1">
    <location>
        <begin position="44"/>
        <end position="75"/>
    </location>
</feature>